<evidence type="ECO:0000313" key="2">
    <source>
        <dbReference type="EMBL" id="EGF93049.1"/>
    </source>
</evidence>
<evidence type="ECO:0000313" key="3">
    <source>
        <dbReference type="Proteomes" id="UP000006512"/>
    </source>
</evidence>
<dbReference type="EMBL" id="GL883077">
    <property type="protein sequence ID" value="EGF93049.1"/>
    <property type="molecule type" value="Genomic_DNA"/>
</dbReference>
<dbReference type="OrthoDB" id="7172021at2"/>
<dbReference type="RefSeq" id="WP_006272234.1">
    <property type="nucleotide sequence ID" value="NZ_GL883077.1"/>
</dbReference>
<dbReference type="HOGENOM" id="CLU_114432_0_0_5"/>
<name>F4QIY6_9CAUL</name>
<accession>F4QIY6</accession>
<dbReference type="InterPro" id="IPR024775">
    <property type="entry name" value="DinB-like"/>
</dbReference>
<sequence>MDSATLEALARFPDQLEAHYGAIPDGFELWAPASWVGCPSEPYSALEQLCHIRDIEIEGYHVRLVRTLKEDHPFLPGVDGDRLKVLRSYSESFAPEVLADIRQAREETLVLLATVSAEQWRRTCDFEDYGVTTLRGLVHYLCSHDQQHLAGLQWLAGKIASRTVS</sequence>
<dbReference type="AlphaFoldDB" id="F4QIY6"/>
<evidence type="ECO:0000259" key="1">
    <source>
        <dbReference type="Pfam" id="PF12867"/>
    </source>
</evidence>
<organism evidence="2 3">
    <name type="scientific">Asticcacaulis biprosthecium C19</name>
    <dbReference type="NCBI Taxonomy" id="715226"/>
    <lineage>
        <taxon>Bacteria</taxon>
        <taxon>Pseudomonadati</taxon>
        <taxon>Pseudomonadota</taxon>
        <taxon>Alphaproteobacteria</taxon>
        <taxon>Caulobacterales</taxon>
        <taxon>Caulobacteraceae</taxon>
        <taxon>Asticcacaulis</taxon>
    </lineage>
</organism>
<dbReference type="Proteomes" id="UP000006512">
    <property type="component" value="Unassembled WGS sequence"/>
</dbReference>
<feature type="domain" description="DinB-like" evidence="1">
    <location>
        <begin position="9"/>
        <end position="150"/>
    </location>
</feature>
<dbReference type="eggNOG" id="COG1011">
    <property type="taxonomic scope" value="Bacteria"/>
</dbReference>
<dbReference type="Pfam" id="PF12867">
    <property type="entry name" value="DinB_2"/>
    <property type="match status" value="1"/>
</dbReference>
<proteinExistence type="predicted"/>
<gene>
    <name evidence="2" type="ORF">ABI_14880</name>
</gene>
<dbReference type="Gene3D" id="1.20.120.450">
    <property type="entry name" value="dinb family like domain"/>
    <property type="match status" value="1"/>
</dbReference>
<dbReference type="STRING" id="715226.ABI_14880"/>
<reference evidence="3" key="1">
    <citation type="submission" date="2011-03" db="EMBL/GenBank/DDBJ databases">
        <title>Draft genome sequence of Brevundimonas diminuta.</title>
        <authorList>
            <person name="Brown P.J.B."/>
            <person name="Buechlein A."/>
            <person name="Hemmerich C."/>
            <person name="Brun Y.V."/>
        </authorList>
    </citation>
    <scope>NUCLEOTIDE SEQUENCE [LARGE SCALE GENOMIC DNA]</scope>
    <source>
        <strain evidence="3">C19</strain>
    </source>
</reference>
<protein>
    <recommendedName>
        <fullName evidence="1">DinB-like domain-containing protein</fullName>
    </recommendedName>
</protein>
<keyword evidence="3" id="KW-1185">Reference proteome</keyword>
<dbReference type="SUPFAM" id="SSF109854">
    <property type="entry name" value="DinB/YfiT-like putative metalloenzymes"/>
    <property type="match status" value="1"/>
</dbReference>
<dbReference type="InterPro" id="IPR034660">
    <property type="entry name" value="DinB/YfiT-like"/>
</dbReference>